<gene>
    <name evidence="9" type="ORF">PPENT_87.1.T0560009</name>
</gene>
<protein>
    <recommendedName>
        <fullName evidence="8">Protein kinase domain-containing protein</fullName>
    </recommendedName>
</protein>
<evidence type="ECO:0000256" key="4">
    <source>
        <dbReference type="ARBA" id="ARBA00022777"/>
    </source>
</evidence>
<keyword evidence="1" id="KW-0723">Serine/threonine-protein kinase</keyword>
<feature type="domain" description="Protein kinase" evidence="8">
    <location>
        <begin position="249"/>
        <end position="495"/>
    </location>
</feature>
<evidence type="ECO:0000313" key="9">
    <source>
        <dbReference type="EMBL" id="CAD8171950.1"/>
    </source>
</evidence>
<name>A0A8S1V3J1_9CILI</name>
<dbReference type="InterPro" id="IPR017441">
    <property type="entry name" value="Protein_kinase_ATP_BS"/>
</dbReference>
<feature type="region of interest" description="Disordered" evidence="7">
    <location>
        <begin position="536"/>
        <end position="559"/>
    </location>
</feature>
<evidence type="ECO:0000256" key="2">
    <source>
        <dbReference type="ARBA" id="ARBA00022679"/>
    </source>
</evidence>
<dbReference type="OrthoDB" id="285969at2759"/>
<dbReference type="PANTHER" id="PTHR24345">
    <property type="entry name" value="SERINE/THREONINE-PROTEIN KINASE PLK"/>
    <property type="match status" value="1"/>
</dbReference>
<reference evidence="9" key="1">
    <citation type="submission" date="2021-01" db="EMBL/GenBank/DDBJ databases">
        <authorList>
            <consortium name="Genoscope - CEA"/>
            <person name="William W."/>
        </authorList>
    </citation>
    <scope>NUCLEOTIDE SEQUENCE</scope>
</reference>
<keyword evidence="5 6" id="KW-0067">ATP-binding</keyword>
<dbReference type="InterPro" id="IPR000719">
    <property type="entry name" value="Prot_kinase_dom"/>
</dbReference>
<dbReference type="PROSITE" id="PS00108">
    <property type="entry name" value="PROTEIN_KINASE_ST"/>
    <property type="match status" value="1"/>
</dbReference>
<keyword evidence="10" id="KW-1185">Reference proteome</keyword>
<evidence type="ECO:0000256" key="1">
    <source>
        <dbReference type="ARBA" id="ARBA00022527"/>
    </source>
</evidence>
<dbReference type="PROSITE" id="PS50011">
    <property type="entry name" value="PROTEIN_KINASE_DOM"/>
    <property type="match status" value="1"/>
</dbReference>
<dbReference type="EMBL" id="CAJJDO010000056">
    <property type="protein sequence ID" value="CAD8171950.1"/>
    <property type="molecule type" value="Genomic_DNA"/>
</dbReference>
<dbReference type="Pfam" id="PF00069">
    <property type="entry name" value="Pkinase"/>
    <property type="match status" value="1"/>
</dbReference>
<dbReference type="AlphaFoldDB" id="A0A8S1V3J1"/>
<dbReference type="PROSITE" id="PS00107">
    <property type="entry name" value="PROTEIN_KINASE_ATP"/>
    <property type="match status" value="1"/>
</dbReference>
<evidence type="ECO:0000256" key="7">
    <source>
        <dbReference type="SAM" id="MobiDB-lite"/>
    </source>
</evidence>
<evidence type="ECO:0000259" key="8">
    <source>
        <dbReference type="PROSITE" id="PS50011"/>
    </source>
</evidence>
<sequence length="590" mass="69113">MNNNNCLGVKEIRQKCKSFFESYTNRLPKQIKKQRNSQEYQSLCQNEIRKYEKIYIKPKRSVQYNSIQTETNQNDNYINYQRRQSTEPKTYSKKRNHIIQTKILSQMDLFKSCNIDTFNNQKVNIGDIEIQHQQNFEDHKCNFINKENNKQNNVRLPILKKCLLQFDKIEFKISQVFKPHSLEQKNKFLQKSDLMNFKDQFISERNDLIQQFITNIFSIKKKRNNFYQMIQQINYLMNNIIMSSNGSTYALQTQLGSGSFGTVYQVLDLRTNKYYACKIISKGLLYKYNAEPMIRQEIKIQSTLNHKNILKVYHSFEDNQNIYIISEFCSGGSLQTPKTPFQEKDVFNICISILGALDCLHSNKIIHRDLKLENIFLHEDGTYKLGDFGWATYIDKVEPILCGTTEYMPPEVVLKQYHDYKVDCYSLGALIYILLHTHFPFQANSQPDLIAKITSQEVIVNSNINEDLQILIQALLTKDPNDRPTIQQLYLSRWIKSQMKLNNIFNKYENEQLKNKFRNKNITIKTLEVNGSIKSSLSDSQKSSLTHSSSTQISSSNNPCSPIANKGIIDQIFNFKEFDHINSVPQPKLY</sequence>
<organism evidence="9 10">
    <name type="scientific">Paramecium pentaurelia</name>
    <dbReference type="NCBI Taxonomy" id="43138"/>
    <lineage>
        <taxon>Eukaryota</taxon>
        <taxon>Sar</taxon>
        <taxon>Alveolata</taxon>
        <taxon>Ciliophora</taxon>
        <taxon>Intramacronucleata</taxon>
        <taxon>Oligohymenophorea</taxon>
        <taxon>Peniculida</taxon>
        <taxon>Parameciidae</taxon>
        <taxon>Paramecium</taxon>
    </lineage>
</organism>
<keyword evidence="4" id="KW-0418">Kinase</keyword>
<dbReference type="GO" id="GO:0005524">
    <property type="term" value="F:ATP binding"/>
    <property type="evidence" value="ECO:0007669"/>
    <property type="project" value="UniProtKB-UniRule"/>
</dbReference>
<dbReference type="FunFam" id="3.30.200.20:FF:000042">
    <property type="entry name" value="Aurora kinase A"/>
    <property type="match status" value="1"/>
</dbReference>
<dbReference type="SMART" id="SM00220">
    <property type="entry name" value="S_TKc"/>
    <property type="match status" value="1"/>
</dbReference>
<evidence type="ECO:0000256" key="5">
    <source>
        <dbReference type="ARBA" id="ARBA00022840"/>
    </source>
</evidence>
<keyword evidence="2" id="KW-0808">Transferase</keyword>
<dbReference type="InterPro" id="IPR008271">
    <property type="entry name" value="Ser/Thr_kinase_AS"/>
</dbReference>
<dbReference type="Proteomes" id="UP000689195">
    <property type="component" value="Unassembled WGS sequence"/>
</dbReference>
<accession>A0A8S1V3J1</accession>
<feature type="compositionally biased region" description="Low complexity" evidence="7">
    <location>
        <begin position="536"/>
        <end position="556"/>
    </location>
</feature>
<dbReference type="PANTHER" id="PTHR24345:SF0">
    <property type="entry name" value="CELL CYCLE SERINE_THREONINE-PROTEIN KINASE CDC5_MSD2"/>
    <property type="match status" value="1"/>
</dbReference>
<dbReference type="GO" id="GO:0005634">
    <property type="term" value="C:nucleus"/>
    <property type="evidence" value="ECO:0007669"/>
    <property type="project" value="TreeGrafter"/>
</dbReference>
<feature type="binding site" evidence="6">
    <location>
        <position position="278"/>
    </location>
    <ligand>
        <name>ATP</name>
        <dbReference type="ChEBI" id="CHEBI:30616"/>
    </ligand>
</feature>
<evidence type="ECO:0000313" key="10">
    <source>
        <dbReference type="Proteomes" id="UP000689195"/>
    </source>
</evidence>
<keyword evidence="3 6" id="KW-0547">Nucleotide-binding</keyword>
<comment type="caution">
    <text evidence="9">The sequence shown here is derived from an EMBL/GenBank/DDBJ whole genome shotgun (WGS) entry which is preliminary data.</text>
</comment>
<evidence type="ECO:0000256" key="6">
    <source>
        <dbReference type="PROSITE-ProRule" id="PRU10141"/>
    </source>
</evidence>
<evidence type="ECO:0000256" key="3">
    <source>
        <dbReference type="ARBA" id="ARBA00022741"/>
    </source>
</evidence>
<proteinExistence type="predicted"/>
<dbReference type="FunFam" id="1.10.510.10:FF:001436">
    <property type="entry name" value="Uncharacterized protein"/>
    <property type="match status" value="1"/>
</dbReference>
<dbReference type="GO" id="GO:0004674">
    <property type="term" value="F:protein serine/threonine kinase activity"/>
    <property type="evidence" value="ECO:0007669"/>
    <property type="project" value="UniProtKB-KW"/>
</dbReference>